<gene>
    <name evidence="2" type="ORF">CEUSTIGMA_g8579.t1</name>
</gene>
<organism evidence="2 3">
    <name type="scientific">Chlamydomonas eustigma</name>
    <dbReference type="NCBI Taxonomy" id="1157962"/>
    <lineage>
        <taxon>Eukaryota</taxon>
        <taxon>Viridiplantae</taxon>
        <taxon>Chlorophyta</taxon>
        <taxon>core chlorophytes</taxon>
        <taxon>Chlorophyceae</taxon>
        <taxon>CS clade</taxon>
        <taxon>Chlamydomonadales</taxon>
        <taxon>Chlamydomonadaceae</taxon>
        <taxon>Chlamydomonas</taxon>
    </lineage>
</organism>
<dbReference type="AlphaFoldDB" id="A0A250XDK4"/>
<evidence type="ECO:0000313" key="3">
    <source>
        <dbReference type="Proteomes" id="UP000232323"/>
    </source>
</evidence>
<sequence length="384" mass="43731">MICKAHQCILVCVLLNLYATNIGAKKIFGAQTDDGHGGASNMTSSSDVVERFNKVYITGTIKEARVYLPSIMGNTYILASLFPSYSIIFACDDEENVKILSQWSKVDPKVKILYKNVENMTWHQDKIPWHGSYGRTDKLALARNMLLDEVQRQQSQDLQHSTTQDKQALMVVTDLDDVSENILNTTMMQHVLQRSDEWDSVSFNTGEHYYDVWALRYGSPEVNVWSYDFVIKDPSMSNASSWDTINNEKARIKTTLRQYNGSFFPVASAFNGIALYKLQYIEGCSYVGWEKWADPTNKISEGWHDCEHVPFHKCMIQRNKARVVIFTPSSPYQPTKWVDCKDACAARSREVGPLHNMVARNDCRGTAIVYSVAHIRVRTVLQGH</sequence>
<evidence type="ECO:0000313" key="2">
    <source>
        <dbReference type="EMBL" id="GAX81146.1"/>
    </source>
</evidence>
<evidence type="ECO:0008006" key="4">
    <source>
        <dbReference type="Google" id="ProtNLM"/>
    </source>
</evidence>
<protein>
    <recommendedName>
        <fullName evidence="4">Nucleotide-diphospho-sugar transferase domain-containing protein</fullName>
    </recommendedName>
</protein>
<reference evidence="2 3" key="1">
    <citation type="submission" date="2017-08" db="EMBL/GenBank/DDBJ databases">
        <title>Acidophilic green algal genome provides insights into adaptation to an acidic environment.</title>
        <authorList>
            <person name="Hirooka S."/>
            <person name="Hirose Y."/>
            <person name="Kanesaki Y."/>
            <person name="Higuchi S."/>
            <person name="Fujiwara T."/>
            <person name="Onuma R."/>
            <person name="Era A."/>
            <person name="Ohbayashi R."/>
            <person name="Uzuka A."/>
            <person name="Nozaki H."/>
            <person name="Yoshikawa H."/>
            <person name="Miyagishima S.Y."/>
        </authorList>
    </citation>
    <scope>NUCLEOTIDE SEQUENCE [LARGE SCALE GENOMIC DNA]</scope>
    <source>
        <strain evidence="2 3">NIES-2499</strain>
    </source>
</reference>
<comment type="caution">
    <text evidence="2">The sequence shown here is derived from an EMBL/GenBank/DDBJ whole genome shotgun (WGS) entry which is preliminary data.</text>
</comment>
<dbReference type="OrthoDB" id="9982066at2759"/>
<keyword evidence="3" id="KW-1185">Reference proteome</keyword>
<evidence type="ECO:0000256" key="1">
    <source>
        <dbReference type="SAM" id="SignalP"/>
    </source>
</evidence>
<name>A0A250XDK4_9CHLO</name>
<feature type="signal peptide" evidence="1">
    <location>
        <begin position="1"/>
        <end position="24"/>
    </location>
</feature>
<accession>A0A250XDK4</accession>
<proteinExistence type="predicted"/>
<dbReference type="EMBL" id="BEGY01000061">
    <property type="protein sequence ID" value="GAX81146.1"/>
    <property type="molecule type" value="Genomic_DNA"/>
</dbReference>
<dbReference type="Proteomes" id="UP000232323">
    <property type="component" value="Unassembled WGS sequence"/>
</dbReference>
<feature type="chain" id="PRO_5013055372" description="Nucleotide-diphospho-sugar transferase domain-containing protein" evidence="1">
    <location>
        <begin position="25"/>
        <end position="384"/>
    </location>
</feature>
<keyword evidence="1" id="KW-0732">Signal</keyword>